<evidence type="ECO:0000313" key="4">
    <source>
        <dbReference type="EnsemblMetazoa" id="CapteP201653"/>
    </source>
</evidence>
<dbReference type="HOGENOM" id="CLU_774440_0_0_1"/>
<accession>R7UWN6</accession>
<feature type="region of interest" description="Disordered" evidence="2">
    <location>
        <begin position="1"/>
        <end position="25"/>
    </location>
</feature>
<evidence type="ECO:0000256" key="2">
    <source>
        <dbReference type="SAM" id="MobiDB-lite"/>
    </source>
</evidence>
<name>R7UWN6_CAPTE</name>
<dbReference type="EMBL" id="KB297272">
    <property type="protein sequence ID" value="ELU10719.1"/>
    <property type="molecule type" value="Genomic_DNA"/>
</dbReference>
<dbReference type="STRING" id="283909.R7UWN6"/>
<dbReference type="Proteomes" id="UP000014760">
    <property type="component" value="Unassembled WGS sequence"/>
</dbReference>
<proteinExistence type="predicted"/>
<dbReference type="AlphaFoldDB" id="R7UWN6"/>
<dbReference type="EMBL" id="AMQN01020508">
    <property type="status" value="NOT_ANNOTATED_CDS"/>
    <property type="molecule type" value="Genomic_DNA"/>
</dbReference>
<dbReference type="OMA" id="CEEYHRI"/>
<keyword evidence="1" id="KW-0175">Coiled coil</keyword>
<reference evidence="3 5" key="2">
    <citation type="journal article" date="2013" name="Nature">
        <title>Insights into bilaterian evolution from three spiralian genomes.</title>
        <authorList>
            <person name="Simakov O."/>
            <person name="Marletaz F."/>
            <person name="Cho S.J."/>
            <person name="Edsinger-Gonzales E."/>
            <person name="Havlak P."/>
            <person name="Hellsten U."/>
            <person name="Kuo D.H."/>
            <person name="Larsson T."/>
            <person name="Lv J."/>
            <person name="Arendt D."/>
            <person name="Savage R."/>
            <person name="Osoegawa K."/>
            <person name="de Jong P."/>
            <person name="Grimwood J."/>
            <person name="Chapman J.A."/>
            <person name="Shapiro H."/>
            <person name="Aerts A."/>
            <person name="Otillar R.P."/>
            <person name="Terry A.Y."/>
            <person name="Boore J.L."/>
            <person name="Grigoriev I.V."/>
            <person name="Lindberg D.R."/>
            <person name="Seaver E.C."/>
            <person name="Weisblat D.A."/>
            <person name="Putnam N.H."/>
            <person name="Rokhsar D.S."/>
        </authorList>
    </citation>
    <scope>NUCLEOTIDE SEQUENCE</scope>
    <source>
        <strain evidence="3 5">I ESC-2004</strain>
    </source>
</reference>
<dbReference type="EnsemblMetazoa" id="CapteT201653">
    <property type="protein sequence ID" value="CapteP201653"/>
    <property type="gene ID" value="CapteG201653"/>
</dbReference>
<dbReference type="OrthoDB" id="10058798at2759"/>
<dbReference type="Gene3D" id="1.10.287.1490">
    <property type="match status" value="1"/>
</dbReference>
<evidence type="ECO:0000313" key="5">
    <source>
        <dbReference type="Proteomes" id="UP000014760"/>
    </source>
</evidence>
<reference evidence="5" key="1">
    <citation type="submission" date="2012-12" db="EMBL/GenBank/DDBJ databases">
        <authorList>
            <person name="Hellsten U."/>
            <person name="Grimwood J."/>
            <person name="Chapman J.A."/>
            <person name="Shapiro H."/>
            <person name="Aerts A."/>
            <person name="Otillar R.P."/>
            <person name="Terry A.Y."/>
            <person name="Boore J.L."/>
            <person name="Simakov O."/>
            <person name="Marletaz F."/>
            <person name="Cho S.-J."/>
            <person name="Edsinger-Gonzales E."/>
            <person name="Havlak P."/>
            <person name="Kuo D.-H."/>
            <person name="Larsson T."/>
            <person name="Lv J."/>
            <person name="Arendt D."/>
            <person name="Savage R."/>
            <person name="Osoegawa K."/>
            <person name="de Jong P."/>
            <person name="Lindberg D.R."/>
            <person name="Seaver E.C."/>
            <person name="Weisblat D.A."/>
            <person name="Putnam N.H."/>
            <person name="Grigoriev I.V."/>
            <person name="Rokhsar D.S."/>
        </authorList>
    </citation>
    <scope>NUCLEOTIDE SEQUENCE</scope>
    <source>
        <strain evidence="5">I ESC-2004</strain>
    </source>
</reference>
<evidence type="ECO:0000256" key="1">
    <source>
        <dbReference type="SAM" id="Coils"/>
    </source>
</evidence>
<protein>
    <submittedName>
        <fullName evidence="3 4">Uncharacterized protein</fullName>
    </submittedName>
</protein>
<gene>
    <name evidence="3" type="ORF">CAPTEDRAFT_201653</name>
</gene>
<evidence type="ECO:0000313" key="3">
    <source>
        <dbReference type="EMBL" id="ELU10719.1"/>
    </source>
</evidence>
<reference evidence="4" key="3">
    <citation type="submission" date="2015-06" db="UniProtKB">
        <authorList>
            <consortium name="EnsemblMetazoa"/>
        </authorList>
    </citation>
    <scope>IDENTIFICATION</scope>
</reference>
<feature type="coiled-coil region" evidence="1">
    <location>
        <begin position="94"/>
        <end position="322"/>
    </location>
</feature>
<organism evidence="3">
    <name type="scientific">Capitella teleta</name>
    <name type="common">Polychaete worm</name>
    <dbReference type="NCBI Taxonomy" id="283909"/>
    <lineage>
        <taxon>Eukaryota</taxon>
        <taxon>Metazoa</taxon>
        <taxon>Spiralia</taxon>
        <taxon>Lophotrochozoa</taxon>
        <taxon>Annelida</taxon>
        <taxon>Polychaeta</taxon>
        <taxon>Sedentaria</taxon>
        <taxon>Scolecida</taxon>
        <taxon>Capitellidae</taxon>
        <taxon>Capitella</taxon>
    </lineage>
</organism>
<keyword evidence="5" id="KW-1185">Reference proteome</keyword>
<sequence length="358" mass="41786">MKRVVQPWRKNNESGHVGKSLSSYGGDVSQSRLESEFSYFVDGQNQSLDCRDRHDLAENSQDRIKDIQEECLRKLDITSKLLLEKHQTEMMKKVEEHTEQEKLWTAEKDKLQTEIERLQFCLVSKDAAVADYEKSRGLVETLQLKLNSLQQKNEKLLEDKAKMDKILSDHDILIQELDFLKDKTRNMEQEVLGAEQVNVELKLRNNKLTKEIEEIRAASHETVIDSLRRQIKKIMAEKVQHETAAKENKQDAENLKKENEKLRKALNDSESMRRDLQSQVTELKEQIAAYQKQSSERNFGEYVQLKRQYAVLKAENEELKAKLKLRYSVGTVQREPVITAVTRNALSRRSSETFTNHR</sequence>